<dbReference type="Proteomes" id="UP000310066">
    <property type="component" value="Unassembled WGS sequence"/>
</dbReference>
<feature type="domain" description="NAD(P)-binding" evidence="4">
    <location>
        <begin position="10"/>
        <end position="93"/>
    </location>
</feature>
<organism evidence="5 6">
    <name type="scientific">Friedmanniomyces endolithicus</name>
    <dbReference type="NCBI Taxonomy" id="329885"/>
    <lineage>
        <taxon>Eukaryota</taxon>
        <taxon>Fungi</taxon>
        <taxon>Dikarya</taxon>
        <taxon>Ascomycota</taxon>
        <taxon>Pezizomycotina</taxon>
        <taxon>Dothideomycetes</taxon>
        <taxon>Dothideomycetidae</taxon>
        <taxon>Mycosphaerellales</taxon>
        <taxon>Teratosphaeriaceae</taxon>
        <taxon>Friedmanniomyces</taxon>
    </lineage>
</organism>
<keyword evidence="2" id="KW-0521">NADP</keyword>
<evidence type="ECO:0000313" key="6">
    <source>
        <dbReference type="Proteomes" id="UP000310066"/>
    </source>
</evidence>
<sequence length="312" mass="34536">MSMMRVAVAGTGGLARLIAHFIQQDTGHHVVLLSREAKANLNQHYQIVVVDYSAPQSLQFALRGIDTVISTVTGPNQLELIRAAVSMRVRRFAPAEFEGMPSLQVPNGPLDRGRCLARQWLASYSQHIETTTFVCGILYERFQPNGMRHAGIGAVPGLGNEGDYIMNCRTMTAQAPAYNANDVSNVSICMTAAQDVAKFVTKALDMPQWPPLLVMCGQRIAVKDLVLRVQELRGHEFNEVEWHNPGSLRSALELATARQDGATMVRLHSLLATADGRYDYTQTNLNQMFPDVQTVSFQAWFLGKWGIPPAQR</sequence>
<comment type="similarity">
    <text evidence="1">Belongs to the NmrA-type oxidoreductase family. Isoflavone reductase subfamily.</text>
</comment>
<dbReference type="PANTHER" id="PTHR47706:SF5">
    <property type="entry name" value="ISOFLAVONE REDUCTASE"/>
    <property type="match status" value="1"/>
</dbReference>
<dbReference type="Gene3D" id="3.40.50.720">
    <property type="entry name" value="NAD(P)-binding Rossmann-like Domain"/>
    <property type="match status" value="1"/>
</dbReference>
<dbReference type="EMBL" id="NAJP01000133">
    <property type="protein sequence ID" value="TKA26933.1"/>
    <property type="molecule type" value="Genomic_DNA"/>
</dbReference>
<reference evidence="5 6" key="1">
    <citation type="submission" date="2017-03" db="EMBL/GenBank/DDBJ databases">
        <title>Genomes of endolithic fungi from Antarctica.</title>
        <authorList>
            <person name="Coleine C."/>
            <person name="Masonjones S."/>
            <person name="Stajich J.E."/>
        </authorList>
    </citation>
    <scope>NUCLEOTIDE SEQUENCE [LARGE SCALE GENOMIC DNA]</scope>
    <source>
        <strain evidence="5 6">CCFEE 5311</strain>
    </source>
</reference>
<gene>
    <name evidence="5" type="ORF">B0A54_16619</name>
</gene>
<name>A0A4U0TWX2_9PEZI</name>
<evidence type="ECO:0000313" key="5">
    <source>
        <dbReference type="EMBL" id="TKA26933.1"/>
    </source>
</evidence>
<accession>A0A4U0TWX2</accession>
<dbReference type="PANTHER" id="PTHR47706">
    <property type="entry name" value="NMRA-LIKE FAMILY PROTEIN"/>
    <property type="match status" value="1"/>
</dbReference>
<dbReference type="Pfam" id="PF13460">
    <property type="entry name" value="NAD_binding_10"/>
    <property type="match status" value="1"/>
</dbReference>
<dbReference type="SUPFAM" id="SSF51735">
    <property type="entry name" value="NAD(P)-binding Rossmann-fold domains"/>
    <property type="match status" value="1"/>
</dbReference>
<dbReference type="OrthoDB" id="419598at2759"/>
<comment type="caution">
    <text evidence="5">The sequence shown here is derived from an EMBL/GenBank/DDBJ whole genome shotgun (WGS) entry which is preliminary data.</text>
</comment>
<dbReference type="InterPro" id="IPR051609">
    <property type="entry name" value="NmrA/Isoflavone_reductase-like"/>
</dbReference>
<dbReference type="AlphaFoldDB" id="A0A4U0TWX2"/>
<dbReference type="GO" id="GO:0016491">
    <property type="term" value="F:oxidoreductase activity"/>
    <property type="evidence" value="ECO:0007669"/>
    <property type="project" value="UniProtKB-KW"/>
</dbReference>
<dbReference type="InterPro" id="IPR036291">
    <property type="entry name" value="NAD(P)-bd_dom_sf"/>
</dbReference>
<evidence type="ECO:0000259" key="4">
    <source>
        <dbReference type="Pfam" id="PF13460"/>
    </source>
</evidence>
<protein>
    <recommendedName>
        <fullName evidence="4">NAD(P)-binding domain-containing protein</fullName>
    </recommendedName>
</protein>
<proteinExistence type="inferred from homology"/>
<evidence type="ECO:0000256" key="3">
    <source>
        <dbReference type="ARBA" id="ARBA00023002"/>
    </source>
</evidence>
<keyword evidence="3" id="KW-0560">Oxidoreductase</keyword>
<dbReference type="InterPro" id="IPR016040">
    <property type="entry name" value="NAD(P)-bd_dom"/>
</dbReference>
<evidence type="ECO:0000256" key="1">
    <source>
        <dbReference type="ARBA" id="ARBA00005725"/>
    </source>
</evidence>
<evidence type="ECO:0000256" key="2">
    <source>
        <dbReference type="ARBA" id="ARBA00022857"/>
    </source>
</evidence>